<keyword evidence="2" id="KW-1185">Reference proteome</keyword>
<dbReference type="InterPro" id="IPR027417">
    <property type="entry name" value="P-loop_NTPase"/>
</dbReference>
<protein>
    <submittedName>
        <fullName evidence="1">Uncharacterized protein</fullName>
    </submittedName>
</protein>
<gene>
    <name evidence="1" type="ORF">J4573_09190</name>
</gene>
<organism evidence="1 2">
    <name type="scientific">Actinomadura barringtoniae</name>
    <dbReference type="NCBI Taxonomy" id="1427535"/>
    <lineage>
        <taxon>Bacteria</taxon>
        <taxon>Bacillati</taxon>
        <taxon>Actinomycetota</taxon>
        <taxon>Actinomycetes</taxon>
        <taxon>Streptosporangiales</taxon>
        <taxon>Thermomonosporaceae</taxon>
        <taxon>Actinomadura</taxon>
    </lineage>
</organism>
<accession>A0A939P8G0</accession>
<reference evidence="1" key="1">
    <citation type="submission" date="2021-03" db="EMBL/GenBank/DDBJ databases">
        <authorList>
            <person name="Kanchanasin P."/>
            <person name="Saeng-In P."/>
            <person name="Phongsopitanun W."/>
            <person name="Yuki M."/>
            <person name="Kudo T."/>
            <person name="Ohkuma M."/>
            <person name="Tanasupawat S."/>
        </authorList>
    </citation>
    <scope>NUCLEOTIDE SEQUENCE</scope>
    <source>
        <strain evidence="1">GKU 128</strain>
    </source>
</reference>
<dbReference type="Proteomes" id="UP000669179">
    <property type="component" value="Unassembled WGS sequence"/>
</dbReference>
<sequence length="194" mass="20024">MAPPRSLHDLAAARPRSWEEAAAYLARTEDGLWVLSGASEGGVNEELSLKTFQAGAGRLGRYFAAAVVDCGAGLVSALHREILGSAHAQVFVVPGTSEGALSARAALDWFAQNEMGGLLSRTVIALVAQNAGGDMDRAREVLSDGGLTVTSVPCDRHLASGSAITADRIGTGARTAATRIAAEAFGHTLTWGPQ</sequence>
<name>A0A939P8G0_9ACTN</name>
<dbReference type="AlphaFoldDB" id="A0A939P8G0"/>
<evidence type="ECO:0000313" key="1">
    <source>
        <dbReference type="EMBL" id="MBO2447257.1"/>
    </source>
</evidence>
<comment type="caution">
    <text evidence="1">The sequence shown here is derived from an EMBL/GenBank/DDBJ whole genome shotgun (WGS) entry which is preliminary data.</text>
</comment>
<dbReference type="EMBL" id="JAGEOJ010000003">
    <property type="protein sequence ID" value="MBO2447257.1"/>
    <property type="molecule type" value="Genomic_DNA"/>
</dbReference>
<dbReference type="Gene3D" id="3.40.50.300">
    <property type="entry name" value="P-loop containing nucleotide triphosphate hydrolases"/>
    <property type="match status" value="1"/>
</dbReference>
<evidence type="ECO:0000313" key="2">
    <source>
        <dbReference type="Proteomes" id="UP000669179"/>
    </source>
</evidence>
<proteinExistence type="predicted"/>
<dbReference type="RefSeq" id="WP_208254849.1">
    <property type="nucleotide sequence ID" value="NZ_JAGEOJ010000003.1"/>
</dbReference>